<proteinExistence type="predicted"/>
<name>A0AAV7KSB5_PLEWA</name>
<accession>A0AAV7KSB5</accession>
<organism evidence="2 3">
    <name type="scientific">Pleurodeles waltl</name>
    <name type="common">Iberian ribbed newt</name>
    <dbReference type="NCBI Taxonomy" id="8319"/>
    <lineage>
        <taxon>Eukaryota</taxon>
        <taxon>Metazoa</taxon>
        <taxon>Chordata</taxon>
        <taxon>Craniata</taxon>
        <taxon>Vertebrata</taxon>
        <taxon>Euteleostomi</taxon>
        <taxon>Amphibia</taxon>
        <taxon>Batrachia</taxon>
        <taxon>Caudata</taxon>
        <taxon>Salamandroidea</taxon>
        <taxon>Salamandridae</taxon>
        <taxon>Pleurodelinae</taxon>
        <taxon>Pleurodeles</taxon>
    </lineage>
</organism>
<feature type="region of interest" description="Disordered" evidence="1">
    <location>
        <begin position="19"/>
        <end position="79"/>
    </location>
</feature>
<comment type="caution">
    <text evidence="2">The sequence shown here is derived from an EMBL/GenBank/DDBJ whole genome shotgun (WGS) entry which is preliminary data.</text>
</comment>
<protein>
    <submittedName>
        <fullName evidence="2">Uncharacterized protein</fullName>
    </submittedName>
</protein>
<reference evidence="2 3" key="1">
    <citation type="journal article" date="2022" name="bioRxiv">
        <title>Sequencing and chromosome-scale assembly of the giantPleurodeles waltlgenome.</title>
        <authorList>
            <person name="Brown T."/>
            <person name="Elewa A."/>
            <person name="Iarovenko S."/>
            <person name="Subramanian E."/>
            <person name="Araus A.J."/>
            <person name="Petzold A."/>
            <person name="Susuki M."/>
            <person name="Suzuki K.-i.T."/>
            <person name="Hayashi T."/>
            <person name="Toyoda A."/>
            <person name="Oliveira C."/>
            <person name="Osipova E."/>
            <person name="Leigh N.D."/>
            <person name="Simon A."/>
            <person name="Yun M.H."/>
        </authorList>
    </citation>
    <scope>NUCLEOTIDE SEQUENCE [LARGE SCALE GENOMIC DNA]</scope>
    <source>
        <strain evidence="2">20211129_DDA</strain>
        <tissue evidence="2">Liver</tissue>
    </source>
</reference>
<keyword evidence="3" id="KW-1185">Reference proteome</keyword>
<dbReference type="EMBL" id="JANPWB010000018">
    <property type="protein sequence ID" value="KAJ1079758.1"/>
    <property type="molecule type" value="Genomic_DNA"/>
</dbReference>
<feature type="compositionally biased region" description="Basic and acidic residues" evidence="1">
    <location>
        <begin position="19"/>
        <end position="49"/>
    </location>
</feature>
<dbReference type="Proteomes" id="UP001066276">
    <property type="component" value="Unassembled WGS sequence"/>
</dbReference>
<gene>
    <name evidence="2" type="ORF">NDU88_000012</name>
</gene>
<evidence type="ECO:0000313" key="3">
    <source>
        <dbReference type="Proteomes" id="UP001066276"/>
    </source>
</evidence>
<evidence type="ECO:0000313" key="2">
    <source>
        <dbReference type="EMBL" id="KAJ1079758.1"/>
    </source>
</evidence>
<sequence length="111" mass="12486">MAGASGNWLWYVEMTKLPDSEMRSREHSPSHQAEAGKEQHPNSLTEREAQNSSMNVSGEDAELGGLRVRGRKDTRAARRATNRWLGGAVRPWTTAPFWNPRSAQLGDRARR</sequence>
<dbReference type="AlphaFoldDB" id="A0AAV7KSB5"/>
<evidence type="ECO:0000256" key="1">
    <source>
        <dbReference type="SAM" id="MobiDB-lite"/>
    </source>
</evidence>